<name>A0AB39BIR9_9MICO</name>
<organism evidence="3">
    <name type="scientific">Herbiconiux sp. A18JL235</name>
    <dbReference type="NCBI Taxonomy" id="3152363"/>
    <lineage>
        <taxon>Bacteria</taxon>
        <taxon>Bacillati</taxon>
        <taxon>Actinomycetota</taxon>
        <taxon>Actinomycetes</taxon>
        <taxon>Micrococcales</taxon>
        <taxon>Microbacteriaceae</taxon>
        <taxon>Herbiconiux</taxon>
    </lineage>
</organism>
<keyword evidence="2" id="KW-0472">Membrane</keyword>
<dbReference type="SUPFAM" id="SSF52833">
    <property type="entry name" value="Thioredoxin-like"/>
    <property type="match status" value="1"/>
</dbReference>
<dbReference type="EMBL" id="CP162511">
    <property type="protein sequence ID" value="XDI06012.1"/>
    <property type="molecule type" value="Genomic_DNA"/>
</dbReference>
<feature type="region of interest" description="Disordered" evidence="1">
    <location>
        <begin position="289"/>
        <end position="322"/>
    </location>
</feature>
<protein>
    <submittedName>
        <fullName evidence="3">DsbA family protein</fullName>
    </submittedName>
</protein>
<accession>A0AB39BIR9</accession>
<dbReference type="Gene3D" id="3.40.30.10">
    <property type="entry name" value="Glutaredoxin"/>
    <property type="match status" value="1"/>
</dbReference>
<dbReference type="InterPro" id="IPR036249">
    <property type="entry name" value="Thioredoxin-like_sf"/>
</dbReference>
<evidence type="ECO:0000256" key="2">
    <source>
        <dbReference type="SAM" id="Phobius"/>
    </source>
</evidence>
<keyword evidence="2" id="KW-0812">Transmembrane</keyword>
<gene>
    <name evidence="3" type="ORF">ABFY20_02620</name>
</gene>
<reference evidence="3" key="1">
    <citation type="submission" date="2024-05" db="EMBL/GenBank/DDBJ databases">
        <title>Herbiconiux sp. A18JL235.</title>
        <authorList>
            <person name="Zhang G."/>
        </authorList>
    </citation>
    <scope>NUCLEOTIDE SEQUENCE</scope>
    <source>
        <strain evidence="3">A18JL235</strain>
    </source>
</reference>
<proteinExistence type="predicted"/>
<feature type="transmembrane region" description="Helical" evidence="2">
    <location>
        <begin position="43"/>
        <end position="65"/>
    </location>
</feature>
<keyword evidence="2" id="KW-1133">Transmembrane helix</keyword>
<dbReference type="RefSeq" id="WP_368498401.1">
    <property type="nucleotide sequence ID" value="NZ_CP162511.1"/>
</dbReference>
<evidence type="ECO:0000313" key="3">
    <source>
        <dbReference type="EMBL" id="XDI06012.1"/>
    </source>
</evidence>
<dbReference type="AlphaFoldDB" id="A0AB39BIR9"/>
<evidence type="ECO:0000256" key="1">
    <source>
        <dbReference type="SAM" id="MobiDB-lite"/>
    </source>
</evidence>
<sequence>MSPAKSEKDLYDGLSKKDRQALSRELARIKREEERARRRRNRILFVTGSVVVAVAILAGVGFAVYNGIRATFVGPANMLSDGVLFTGDGSSVSATTTDALQPGEEPIASELDTSQVLRLTEYVDYASADVSTFETTNGAALQGYVSAGYASLELHPVALEGPGSYAARAANAFACVANGLPNAALVAHNALVAAQPTLPDGGLSNDELVKLMEDAGITDDGIASCIRGDEFSDWVTGATDRAKASIPNSDVTALSTVPLLVVDGTAYTGALDDTEALNTFITEVFTEKSAAAAGDGTTEDGATDGGTGTEGSTPAPSPAPAG</sequence>